<sequence>MEGQGNSETECMEIETTADSLDSSVVFHIVNDVLGFVLYMHQQIPSVLQDMSLEFDTFRTEYAELETALTTQNDAKASSLSRRKHIGRMRDAKKGIRRLEKLMNTISNLQTALKQVISEFPNIEGVVLVLGASPIRPRHVYELCFSHGKAAARGEVDFSKSRAADGLSRKAIRTLVSKGAGSGSYPGPSKLFLLVKAPSSFNLPLHFLPKRDFRFSKKIVPFRLRLKCKTQDKKTGALDRVCQTGNSISLTDSTSDNLICVGTQSRAWHPKHQLKNEKVCFLIIVYRSFS</sequence>
<accession>A0A2I4E0K4</accession>
<keyword evidence="1" id="KW-1185">Reference proteome</keyword>
<dbReference type="GeneID" id="108985190"/>
<dbReference type="RefSeq" id="XP_018812926.1">
    <property type="nucleotide sequence ID" value="XM_018957381.2"/>
</dbReference>
<dbReference type="GO" id="GO:0007096">
    <property type="term" value="P:regulation of exit from mitosis"/>
    <property type="evidence" value="ECO:0007669"/>
    <property type="project" value="InterPro"/>
</dbReference>
<dbReference type="InterPro" id="IPR053729">
    <property type="entry name" value="MAD2L1BP_domain_sf"/>
</dbReference>
<dbReference type="PANTHER" id="PTHR15681:SF1">
    <property type="entry name" value="MAD2L1-BINDING PROTEIN"/>
    <property type="match status" value="1"/>
</dbReference>
<dbReference type="PANTHER" id="PTHR15681">
    <property type="entry name" value="MAD2L1-BINDING PROTEIN"/>
    <property type="match status" value="1"/>
</dbReference>
<dbReference type="Gene3D" id="3.30.900.20">
    <property type="match status" value="1"/>
</dbReference>
<name>A0A2I4E0K4_JUGRE</name>
<gene>
    <name evidence="2" type="primary">LOC108985190</name>
</gene>
<organism evidence="1 2">
    <name type="scientific">Juglans regia</name>
    <name type="common">English walnut</name>
    <dbReference type="NCBI Taxonomy" id="51240"/>
    <lineage>
        <taxon>Eukaryota</taxon>
        <taxon>Viridiplantae</taxon>
        <taxon>Streptophyta</taxon>
        <taxon>Embryophyta</taxon>
        <taxon>Tracheophyta</taxon>
        <taxon>Spermatophyta</taxon>
        <taxon>Magnoliopsida</taxon>
        <taxon>eudicotyledons</taxon>
        <taxon>Gunneridae</taxon>
        <taxon>Pentapetalae</taxon>
        <taxon>rosids</taxon>
        <taxon>fabids</taxon>
        <taxon>Fagales</taxon>
        <taxon>Juglandaceae</taxon>
        <taxon>Juglans</taxon>
    </lineage>
</organism>
<dbReference type="AlphaFoldDB" id="A0A2I4E0K4"/>
<reference evidence="2" key="1">
    <citation type="submission" date="2025-08" db="UniProtKB">
        <authorList>
            <consortium name="RefSeq"/>
        </authorList>
    </citation>
    <scope>IDENTIFICATION</scope>
    <source>
        <tissue evidence="2">Leaves</tissue>
    </source>
</reference>
<dbReference type="OrthoDB" id="768308at2759"/>
<dbReference type="KEGG" id="jre:108985190"/>
<dbReference type="InterPro" id="IPR009511">
    <property type="entry name" value="MAD1/Cdc20-bound-Mad2-bd"/>
</dbReference>
<evidence type="ECO:0000313" key="2">
    <source>
        <dbReference type="RefSeq" id="XP_018812926.1"/>
    </source>
</evidence>
<evidence type="ECO:0000313" key="1">
    <source>
        <dbReference type="Proteomes" id="UP000235220"/>
    </source>
</evidence>
<proteinExistence type="predicted"/>
<protein>
    <submittedName>
        <fullName evidence="2">Uncharacterized protein LOC108985190 isoform X1</fullName>
    </submittedName>
</protein>
<dbReference type="GO" id="GO:0005634">
    <property type="term" value="C:nucleus"/>
    <property type="evidence" value="ECO:0000318"/>
    <property type="project" value="GO_Central"/>
</dbReference>
<dbReference type="STRING" id="51240.A0A2I4E0K4"/>
<dbReference type="Proteomes" id="UP000235220">
    <property type="component" value="Chromosome 8"/>
</dbReference>
<dbReference type="Gramene" id="Jr08_13420_p1">
    <property type="protein sequence ID" value="cds.Jr08_13420_p1"/>
    <property type="gene ID" value="Jr08_13420"/>
</dbReference>